<dbReference type="PROSITE" id="PS00165">
    <property type="entry name" value="DEHYDRATASE_SER_THR"/>
    <property type="match status" value="1"/>
</dbReference>
<dbReference type="Gene3D" id="3.40.50.1100">
    <property type="match status" value="2"/>
</dbReference>
<comment type="caution">
    <text evidence="5">The sequence shown here is derived from an EMBL/GenBank/DDBJ whole genome shotgun (WGS) entry which is preliminary data.</text>
</comment>
<dbReference type="InterPro" id="IPR001926">
    <property type="entry name" value="TrpB-like_PALP"/>
</dbReference>
<organism evidence="5 6">
    <name type="scientific">Nocardia rhamnosiphila</name>
    <dbReference type="NCBI Taxonomy" id="426716"/>
    <lineage>
        <taxon>Bacteria</taxon>
        <taxon>Bacillati</taxon>
        <taxon>Actinomycetota</taxon>
        <taxon>Actinomycetes</taxon>
        <taxon>Mycobacteriales</taxon>
        <taxon>Nocardiaceae</taxon>
        <taxon>Nocardia</taxon>
    </lineage>
</organism>
<sequence>MNNGGLKVVLVEPLAKAIESMASGISQRLRRSITRGVDRPLTAVQSADVDAASLLRAPTSDERWQALARVAESGLPAPKIFHSADLDVHGGQLHIALENLHPGSRSIKDRAARVVIGNMTDLPPGTSVLIASSGNHAIAYAQACRRRGLPVTAVVPANAPEVKVAQLEEYGATIIRHGSNYNDAYEHAKQLTLNQGGIFMDLSSYGSVATLGTVVHDMLSQRPNVDVVILPAGGGTIASAAQVVRDFQQIWRPDNPYKVLIACPEYAASVYESFRSSRQITIRAHSAAADATSVSAVDAHLLPVIREHADDVVLIPERWIDRGIPLISNAIGHPVEGAGTLGPMAVIGSHGVLHGASGAIHDIRGLQVLTIASGGNVDPIRLA</sequence>
<evidence type="ECO:0000256" key="3">
    <source>
        <dbReference type="ARBA" id="ARBA00023239"/>
    </source>
</evidence>
<dbReference type="InterPro" id="IPR036052">
    <property type="entry name" value="TrpB-like_PALP_sf"/>
</dbReference>
<dbReference type="InterPro" id="IPR050147">
    <property type="entry name" value="Ser/Thr_Dehydratase"/>
</dbReference>
<dbReference type="EMBL" id="JBEYBF010000025">
    <property type="protein sequence ID" value="MEU1955556.1"/>
    <property type="molecule type" value="Genomic_DNA"/>
</dbReference>
<feature type="domain" description="Tryptophan synthase beta chain-like PALP" evidence="4">
    <location>
        <begin position="88"/>
        <end position="345"/>
    </location>
</feature>
<dbReference type="InterPro" id="IPR000634">
    <property type="entry name" value="Ser/Thr_deHydtase_PyrdxlP-BS"/>
</dbReference>
<name>A0ABV2WXD8_9NOCA</name>
<keyword evidence="3" id="KW-0456">Lyase</keyword>
<dbReference type="Pfam" id="PF00291">
    <property type="entry name" value="PALP"/>
    <property type="match status" value="1"/>
</dbReference>
<evidence type="ECO:0000259" key="4">
    <source>
        <dbReference type="Pfam" id="PF00291"/>
    </source>
</evidence>
<dbReference type="RefSeq" id="WP_356958672.1">
    <property type="nucleotide sequence ID" value="NZ_JBEYBD010000015.1"/>
</dbReference>
<dbReference type="SUPFAM" id="SSF53686">
    <property type="entry name" value="Tryptophan synthase beta subunit-like PLP-dependent enzymes"/>
    <property type="match status" value="1"/>
</dbReference>
<keyword evidence="2" id="KW-0663">Pyridoxal phosphate</keyword>
<proteinExistence type="predicted"/>
<dbReference type="PANTHER" id="PTHR48078">
    <property type="entry name" value="THREONINE DEHYDRATASE, MITOCHONDRIAL-RELATED"/>
    <property type="match status" value="1"/>
</dbReference>
<accession>A0ABV2WXD8</accession>
<protein>
    <submittedName>
        <fullName evidence="5">Pyridoxal-phosphate dependent enzyme</fullName>
    </submittedName>
</protein>
<gene>
    <name evidence="5" type="ORF">ABZ510_27300</name>
</gene>
<evidence type="ECO:0000313" key="6">
    <source>
        <dbReference type="Proteomes" id="UP001550628"/>
    </source>
</evidence>
<evidence type="ECO:0000256" key="1">
    <source>
        <dbReference type="ARBA" id="ARBA00001933"/>
    </source>
</evidence>
<dbReference type="PANTHER" id="PTHR48078:SF6">
    <property type="entry name" value="L-THREONINE DEHYDRATASE CATABOLIC TDCB"/>
    <property type="match status" value="1"/>
</dbReference>
<evidence type="ECO:0000313" key="5">
    <source>
        <dbReference type="EMBL" id="MEU1955556.1"/>
    </source>
</evidence>
<dbReference type="Proteomes" id="UP001550628">
    <property type="component" value="Unassembled WGS sequence"/>
</dbReference>
<comment type="cofactor">
    <cofactor evidence="1">
        <name>pyridoxal 5'-phosphate</name>
        <dbReference type="ChEBI" id="CHEBI:597326"/>
    </cofactor>
</comment>
<keyword evidence="6" id="KW-1185">Reference proteome</keyword>
<evidence type="ECO:0000256" key="2">
    <source>
        <dbReference type="ARBA" id="ARBA00022898"/>
    </source>
</evidence>
<reference evidence="5 6" key="1">
    <citation type="submission" date="2024-06" db="EMBL/GenBank/DDBJ databases">
        <title>The Natural Products Discovery Center: Release of the First 8490 Sequenced Strains for Exploring Actinobacteria Biosynthetic Diversity.</title>
        <authorList>
            <person name="Kalkreuter E."/>
            <person name="Kautsar S.A."/>
            <person name="Yang D."/>
            <person name="Bader C.D."/>
            <person name="Teijaro C.N."/>
            <person name="Fluegel L."/>
            <person name="Davis C.M."/>
            <person name="Simpson J.R."/>
            <person name="Lauterbach L."/>
            <person name="Steele A.D."/>
            <person name="Gui C."/>
            <person name="Meng S."/>
            <person name="Li G."/>
            <person name="Viehrig K."/>
            <person name="Ye F."/>
            <person name="Su P."/>
            <person name="Kiefer A.F."/>
            <person name="Nichols A."/>
            <person name="Cepeda A.J."/>
            <person name="Yan W."/>
            <person name="Fan B."/>
            <person name="Jiang Y."/>
            <person name="Adhikari A."/>
            <person name="Zheng C.-J."/>
            <person name="Schuster L."/>
            <person name="Cowan T.M."/>
            <person name="Smanski M.J."/>
            <person name="Chevrette M.G."/>
            <person name="De Carvalho L.P.S."/>
            <person name="Shen B."/>
        </authorList>
    </citation>
    <scope>NUCLEOTIDE SEQUENCE [LARGE SCALE GENOMIC DNA]</scope>
    <source>
        <strain evidence="5 6">NPDC019708</strain>
    </source>
</reference>